<protein>
    <submittedName>
        <fullName evidence="1">Uncharacterized protein</fullName>
    </submittedName>
</protein>
<gene>
    <name evidence="1" type="ORF">GCM10009776_13500</name>
</gene>
<dbReference type="Proteomes" id="UP001499933">
    <property type="component" value="Unassembled WGS sequence"/>
</dbReference>
<name>A0ABP5BUW0_9MICO</name>
<evidence type="ECO:0000313" key="1">
    <source>
        <dbReference type="EMBL" id="GAA1952901.1"/>
    </source>
</evidence>
<proteinExistence type="predicted"/>
<evidence type="ECO:0000313" key="2">
    <source>
        <dbReference type="Proteomes" id="UP001499933"/>
    </source>
</evidence>
<dbReference type="RefSeq" id="WP_344092661.1">
    <property type="nucleotide sequence ID" value="NZ_BAAAOG010000002.1"/>
</dbReference>
<accession>A0ABP5BUW0</accession>
<organism evidence="1 2">
    <name type="scientific">Microbacterium deminutum</name>
    <dbReference type="NCBI Taxonomy" id="344164"/>
    <lineage>
        <taxon>Bacteria</taxon>
        <taxon>Bacillati</taxon>
        <taxon>Actinomycetota</taxon>
        <taxon>Actinomycetes</taxon>
        <taxon>Micrococcales</taxon>
        <taxon>Microbacteriaceae</taxon>
        <taxon>Microbacterium</taxon>
    </lineage>
</organism>
<comment type="caution">
    <text evidence="1">The sequence shown here is derived from an EMBL/GenBank/DDBJ whole genome shotgun (WGS) entry which is preliminary data.</text>
</comment>
<reference evidence="2" key="1">
    <citation type="journal article" date="2019" name="Int. J. Syst. Evol. Microbiol.">
        <title>The Global Catalogue of Microorganisms (GCM) 10K type strain sequencing project: providing services to taxonomists for standard genome sequencing and annotation.</title>
        <authorList>
            <consortium name="The Broad Institute Genomics Platform"/>
            <consortium name="The Broad Institute Genome Sequencing Center for Infectious Disease"/>
            <person name="Wu L."/>
            <person name="Ma J."/>
        </authorList>
    </citation>
    <scope>NUCLEOTIDE SEQUENCE [LARGE SCALE GENOMIC DNA]</scope>
    <source>
        <strain evidence="2">JCM 14901</strain>
    </source>
</reference>
<keyword evidence="2" id="KW-1185">Reference proteome</keyword>
<sequence length="60" mass="6159">MGASGAGLALVIVAWVFAGLLLLLGLTCIAASRGALPLNHFFGVRLPPLMRSEDLRPSAG</sequence>
<dbReference type="EMBL" id="BAAAOG010000002">
    <property type="protein sequence ID" value="GAA1952901.1"/>
    <property type="molecule type" value="Genomic_DNA"/>
</dbReference>